<dbReference type="EMBL" id="CCBP010000451">
    <property type="protein sequence ID" value="CDO77374.1"/>
    <property type="molecule type" value="Genomic_DNA"/>
</dbReference>
<dbReference type="Proteomes" id="UP000029665">
    <property type="component" value="Unassembled WGS sequence"/>
</dbReference>
<organism evidence="2 3">
    <name type="scientific">Pycnoporus cinnabarinus</name>
    <name type="common">Cinnabar-red polypore</name>
    <name type="synonym">Trametes cinnabarina</name>
    <dbReference type="NCBI Taxonomy" id="5643"/>
    <lineage>
        <taxon>Eukaryota</taxon>
        <taxon>Fungi</taxon>
        <taxon>Dikarya</taxon>
        <taxon>Basidiomycota</taxon>
        <taxon>Agaricomycotina</taxon>
        <taxon>Agaricomycetes</taxon>
        <taxon>Polyporales</taxon>
        <taxon>Polyporaceae</taxon>
        <taxon>Trametes</taxon>
    </lineage>
</organism>
<dbReference type="OrthoDB" id="3362246at2759"/>
<dbReference type="AlphaFoldDB" id="A0A060SYR2"/>
<evidence type="ECO:0000256" key="1">
    <source>
        <dbReference type="SAM" id="SignalP"/>
    </source>
</evidence>
<gene>
    <name evidence="2" type="ORF">BN946_scf184787.g23</name>
</gene>
<sequence>MGPLDLFLIVVFASWTRAEVPGSLVLNVPQTLTQCASVKLTWNDDGGAPYILAIFSDQSPSVQRSSTFDTFFDWNTDVPAGSVVTFILEDDLGFSYTADRITFGNRFNFDRAFRCNQDFISDTSKAF</sequence>
<accession>A0A060SYR2</accession>
<comment type="caution">
    <text evidence="2">The sequence shown here is derived from an EMBL/GenBank/DDBJ whole genome shotgun (WGS) entry which is preliminary data.</text>
</comment>
<feature type="signal peptide" evidence="1">
    <location>
        <begin position="1"/>
        <end position="18"/>
    </location>
</feature>
<protein>
    <submittedName>
        <fullName evidence="2">Uncharacterized protein</fullName>
    </submittedName>
</protein>
<reference evidence="2" key="1">
    <citation type="submission" date="2014-01" db="EMBL/GenBank/DDBJ databases">
        <title>The genome of the white-rot fungus Pycnoporus cinnabarinus: a basidiomycete model with a versatile arsenal for lignocellulosic biomass breakdown.</title>
        <authorList>
            <person name="Levasseur A."/>
            <person name="Lomascolo A."/>
            <person name="Ruiz-Duenas F.J."/>
            <person name="Uzan E."/>
            <person name="Piumi F."/>
            <person name="Kues U."/>
            <person name="Ram A.F.J."/>
            <person name="Murat C."/>
            <person name="Haon M."/>
            <person name="Benoit I."/>
            <person name="Arfi Y."/>
            <person name="Chevret D."/>
            <person name="Drula E."/>
            <person name="Kwon M.J."/>
            <person name="Gouret P."/>
            <person name="Lesage-Meessen L."/>
            <person name="Lombard V."/>
            <person name="Mariette J."/>
            <person name="Noirot C."/>
            <person name="Park J."/>
            <person name="Patyshakuliyeva A."/>
            <person name="Wieneger R.A.B."/>
            <person name="Wosten H.A.B."/>
            <person name="Martin F."/>
            <person name="Coutinho P.M."/>
            <person name="de Vries R."/>
            <person name="Martinez A.T."/>
            <person name="Klopp C."/>
            <person name="Pontarotti P."/>
            <person name="Henrissat B."/>
            <person name="Record E."/>
        </authorList>
    </citation>
    <scope>NUCLEOTIDE SEQUENCE [LARGE SCALE GENOMIC DNA]</scope>
    <source>
        <strain evidence="2">BRFM137</strain>
    </source>
</reference>
<keyword evidence="1" id="KW-0732">Signal</keyword>
<name>A0A060SYR2_PYCCI</name>
<dbReference type="HOGENOM" id="CLU_1971629_0_0_1"/>
<evidence type="ECO:0000313" key="3">
    <source>
        <dbReference type="Proteomes" id="UP000029665"/>
    </source>
</evidence>
<proteinExistence type="predicted"/>
<feature type="chain" id="PRO_5001587506" evidence="1">
    <location>
        <begin position="19"/>
        <end position="127"/>
    </location>
</feature>
<evidence type="ECO:0000313" key="2">
    <source>
        <dbReference type="EMBL" id="CDO77374.1"/>
    </source>
</evidence>
<keyword evidence="3" id="KW-1185">Reference proteome</keyword>